<sequence length="50" mass="5344">MHTKLPNIKVTSSSKAAMTLLSSKPLMPYSTNTLTAVSLSNLIKTAILLL</sequence>
<dbReference type="AlphaFoldDB" id="A0A1H6JI31"/>
<proteinExistence type="predicted"/>
<evidence type="ECO:0000313" key="1">
    <source>
        <dbReference type="EMBL" id="SEH61990.1"/>
    </source>
</evidence>
<gene>
    <name evidence="1" type="ORF">BAZSYMA_ACONTIG00454_0</name>
</gene>
<dbReference type="Proteomes" id="UP000198988">
    <property type="component" value="Unassembled WGS sequence"/>
</dbReference>
<organism evidence="1 2">
    <name type="scientific">Bathymodiolus azoricus thioautotrophic gill symbiont</name>
    <dbReference type="NCBI Taxonomy" id="235205"/>
    <lineage>
        <taxon>Bacteria</taxon>
        <taxon>Pseudomonadati</taxon>
        <taxon>Pseudomonadota</taxon>
        <taxon>Gammaproteobacteria</taxon>
        <taxon>sulfur-oxidizing symbionts</taxon>
    </lineage>
</organism>
<dbReference type="EMBL" id="CDSC02000051">
    <property type="protein sequence ID" value="SEH61990.1"/>
    <property type="molecule type" value="Genomic_DNA"/>
</dbReference>
<evidence type="ECO:0000313" key="2">
    <source>
        <dbReference type="Proteomes" id="UP000198988"/>
    </source>
</evidence>
<name>A0A1H6JI31_9GAMM</name>
<reference evidence="2" key="1">
    <citation type="submission" date="2016-06" db="EMBL/GenBank/DDBJ databases">
        <authorList>
            <person name="Petersen J."/>
            <person name="Sayavedra L."/>
        </authorList>
    </citation>
    <scope>NUCLEOTIDE SEQUENCE [LARGE SCALE GENOMIC DNA]</scope>
    <source>
        <strain evidence="2">BazSymA</strain>
    </source>
</reference>
<protein>
    <submittedName>
        <fullName evidence="1">Uncharacterized protein</fullName>
    </submittedName>
</protein>
<accession>A0A1H6JI31</accession>